<evidence type="ECO:0000256" key="3">
    <source>
        <dbReference type="PROSITE-ProRule" id="PRU00473"/>
    </source>
</evidence>
<dbReference type="Pfam" id="PF18393">
    <property type="entry name" value="MotY_N"/>
    <property type="match status" value="1"/>
</dbReference>
<evidence type="ECO:0000256" key="2">
    <source>
        <dbReference type="ARBA" id="ARBA00023136"/>
    </source>
</evidence>
<feature type="region of interest" description="Disordered" evidence="4">
    <location>
        <begin position="266"/>
        <end position="290"/>
    </location>
</feature>
<dbReference type="PRINTS" id="PR01021">
    <property type="entry name" value="OMPADOMAIN"/>
</dbReference>
<dbReference type="CDD" id="cd07185">
    <property type="entry name" value="OmpA_C-like"/>
    <property type="match status" value="1"/>
</dbReference>
<feature type="domain" description="OmpA-like" evidence="5">
    <location>
        <begin position="152"/>
        <end position="269"/>
    </location>
</feature>
<evidence type="ECO:0000256" key="1">
    <source>
        <dbReference type="ARBA" id="ARBA00004442"/>
    </source>
</evidence>
<dbReference type="PANTHER" id="PTHR30329">
    <property type="entry name" value="STATOR ELEMENT OF FLAGELLAR MOTOR COMPLEX"/>
    <property type="match status" value="1"/>
</dbReference>
<dbReference type="Gene3D" id="3.30.1330.60">
    <property type="entry name" value="OmpA-like domain"/>
    <property type="match status" value="1"/>
</dbReference>
<dbReference type="SUPFAM" id="SSF103088">
    <property type="entry name" value="OmpA-like"/>
    <property type="match status" value="1"/>
</dbReference>
<keyword evidence="2 3" id="KW-0472">Membrane</keyword>
<dbReference type="Pfam" id="PF00691">
    <property type="entry name" value="OmpA"/>
    <property type="match status" value="1"/>
</dbReference>
<gene>
    <name evidence="6" type="ORF">BTA35_0200910</name>
</gene>
<keyword evidence="7" id="KW-1185">Reference proteome</keyword>
<dbReference type="STRING" id="966.BTA35_0200910"/>
<dbReference type="PROSITE" id="PS51123">
    <property type="entry name" value="OMPA_2"/>
    <property type="match status" value="1"/>
</dbReference>
<comment type="caution">
    <text evidence="6">The sequence shown here is derived from an EMBL/GenBank/DDBJ whole genome shotgun (WGS) entry which is preliminary data.</text>
</comment>
<dbReference type="PANTHER" id="PTHR30329:SF17">
    <property type="entry name" value="LIPOPROTEIN YFIB-RELATED"/>
    <property type="match status" value="1"/>
</dbReference>
<evidence type="ECO:0000259" key="5">
    <source>
        <dbReference type="PROSITE" id="PS51123"/>
    </source>
</evidence>
<comment type="subcellular location">
    <subcellularLocation>
        <location evidence="1">Cell outer membrane</location>
    </subcellularLocation>
</comment>
<dbReference type="GO" id="GO:0009279">
    <property type="term" value="C:cell outer membrane"/>
    <property type="evidence" value="ECO:0007669"/>
    <property type="project" value="UniProtKB-SubCell"/>
</dbReference>
<dbReference type="InterPro" id="IPR036737">
    <property type="entry name" value="OmpA-like_sf"/>
</dbReference>
<sequence>MAAEFGAGIGDSEWYATEPSPLYCELTHPIPEMGTARFTHRSGEDLKFFLEPLGQPLRKGRADLMALAPDWKAGEAPLDLGSVTVGEGEDGVRIDSPQAHLMIESLNRGMNPTFMQTPKDTRYAPVRGHLSALNFKPAYFDYIACRGELLPVNFDQIARSAINFPGGGFDITADDKEMLSLIVRYIKADPSVKYVFLDGHSDSYGSRRDNRKLSKQRTDTVLNYLLNVGLDETMVTARYHGERYPIVPNTTKANRAKNRRVTIRLEREGLAPGDPNARPEYTGEFNGELQ</sequence>
<accession>A0A1T1HGE5</accession>
<evidence type="ECO:0000256" key="4">
    <source>
        <dbReference type="SAM" id="MobiDB-lite"/>
    </source>
</evidence>
<dbReference type="PRINTS" id="PR01023">
    <property type="entry name" value="NAFLGMOTY"/>
</dbReference>
<dbReference type="InterPro" id="IPR006665">
    <property type="entry name" value="OmpA-like"/>
</dbReference>
<protein>
    <recommendedName>
        <fullName evidence="5">OmpA-like domain-containing protein</fullName>
    </recommendedName>
</protein>
<name>A0A1T1HGE5_OCELI</name>
<dbReference type="InterPro" id="IPR050330">
    <property type="entry name" value="Bact_OuterMem_StrucFunc"/>
</dbReference>
<dbReference type="Gene3D" id="2.60.40.2540">
    <property type="match status" value="1"/>
</dbReference>
<reference evidence="6" key="1">
    <citation type="submission" date="2017-02" db="EMBL/GenBank/DDBJ databases">
        <title>Draft Genome Sequence of the Salt Water Bacterium Oceanospirillum linum ATCC 11336.</title>
        <authorList>
            <person name="Trachtenberg A.M."/>
            <person name="Carney J.G."/>
            <person name="Linnane J.D."/>
            <person name="Rheaume B.A."/>
            <person name="Pitts N.L."/>
            <person name="Mykles D.L."/>
            <person name="Maclea K.S."/>
        </authorList>
    </citation>
    <scope>NUCLEOTIDE SEQUENCE [LARGE SCALE GENOMIC DNA]</scope>
    <source>
        <strain evidence="6">ATCC 11336</strain>
    </source>
</reference>
<dbReference type="InterPro" id="IPR006664">
    <property type="entry name" value="OMP_bac"/>
</dbReference>
<dbReference type="InterPro" id="IPR041544">
    <property type="entry name" value="MotY_N"/>
</dbReference>
<evidence type="ECO:0000313" key="6">
    <source>
        <dbReference type="EMBL" id="OOV88882.1"/>
    </source>
</evidence>
<dbReference type="AlphaFoldDB" id="A0A1T1HGE5"/>
<dbReference type="EMBL" id="MTSD02000001">
    <property type="protein sequence ID" value="OOV88882.1"/>
    <property type="molecule type" value="Genomic_DNA"/>
</dbReference>
<dbReference type="Proteomes" id="UP000190064">
    <property type="component" value="Unassembled WGS sequence"/>
</dbReference>
<organism evidence="6 7">
    <name type="scientific">Oceanospirillum linum</name>
    <dbReference type="NCBI Taxonomy" id="966"/>
    <lineage>
        <taxon>Bacteria</taxon>
        <taxon>Pseudomonadati</taxon>
        <taxon>Pseudomonadota</taxon>
        <taxon>Gammaproteobacteria</taxon>
        <taxon>Oceanospirillales</taxon>
        <taxon>Oceanospirillaceae</taxon>
        <taxon>Oceanospirillum</taxon>
    </lineage>
</organism>
<evidence type="ECO:0000313" key="7">
    <source>
        <dbReference type="Proteomes" id="UP000190064"/>
    </source>
</evidence>
<proteinExistence type="predicted"/>